<evidence type="ECO:0000313" key="2">
    <source>
        <dbReference type="WBParaSite" id="PDA_v2.g16252.t1"/>
    </source>
</evidence>
<accession>A0A914PN87</accession>
<dbReference type="Proteomes" id="UP000887578">
    <property type="component" value="Unplaced"/>
</dbReference>
<dbReference type="WBParaSite" id="PDA_v2.g16252.t1">
    <property type="protein sequence ID" value="PDA_v2.g16252.t1"/>
    <property type="gene ID" value="PDA_v2.g16252"/>
</dbReference>
<keyword evidence="1" id="KW-1185">Reference proteome</keyword>
<name>A0A914PN87_9BILA</name>
<dbReference type="AlphaFoldDB" id="A0A914PN87"/>
<proteinExistence type="predicted"/>
<protein>
    <submittedName>
        <fullName evidence="2">Uncharacterized protein</fullName>
    </submittedName>
</protein>
<reference evidence="2" key="1">
    <citation type="submission" date="2022-11" db="UniProtKB">
        <authorList>
            <consortium name="WormBaseParasite"/>
        </authorList>
    </citation>
    <scope>IDENTIFICATION</scope>
</reference>
<sequence length="115" mass="13000">MNCIPSCEILLPEIGKARIYSKMDICKSPGVLTIGIDNSEKNSVSFFDAGPLQHYRKIGSDSWPLQLEVNFRNIDKDRYYADACIKTLRKGKTTCFMHGYIDSAVDNVCGNRKLF</sequence>
<evidence type="ECO:0000313" key="1">
    <source>
        <dbReference type="Proteomes" id="UP000887578"/>
    </source>
</evidence>
<organism evidence="1 2">
    <name type="scientific">Panagrolaimus davidi</name>
    <dbReference type="NCBI Taxonomy" id="227884"/>
    <lineage>
        <taxon>Eukaryota</taxon>
        <taxon>Metazoa</taxon>
        <taxon>Ecdysozoa</taxon>
        <taxon>Nematoda</taxon>
        <taxon>Chromadorea</taxon>
        <taxon>Rhabditida</taxon>
        <taxon>Tylenchina</taxon>
        <taxon>Panagrolaimomorpha</taxon>
        <taxon>Panagrolaimoidea</taxon>
        <taxon>Panagrolaimidae</taxon>
        <taxon>Panagrolaimus</taxon>
    </lineage>
</organism>